<dbReference type="RefSeq" id="WP_265176122.1">
    <property type="nucleotide sequence ID" value="NZ_JANGSQ010000109.1"/>
</dbReference>
<accession>A0ABT3K8F9</accession>
<evidence type="ECO:0000256" key="3">
    <source>
        <dbReference type="SAM" id="Phobius"/>
    </source>
</evidence>
<dbReference type="Pfam" id="PF14310">
    <property type="entry name" value="Fn3-like"/>
    <property type="match status" value="1"/>
</dbReference>
<evidence type="ECO:0000259" key="4">
    <source>
        <dbReference type="SMART" id="SM01217"/>
    </source>
</evidence>
<dbReference type="EMBL" id="JANGSQ010000109">
    <property type="protein sequence ID" value="MCW4591717.1"/>
    <property type="molecule type" value="Genomic_DNA"/>
</dbReference>
<feature type="domain" description="Fibronectin type III-like" evidence="4">
    <location>
        <begin position="601"/>
        <end position="669"/>
    </location>
</feature>
<evidence type="ECO:0000313" key="5">
    <source>
        <dbReference type="EMBL" id="MCW4591717.1"/>
    </source>
</evidence>
<keyword evidence="2" id="KW-0378">Hydrolase</keyword>
<dbReference type="PANTHER" id="PTHR42715:SF10">
    <property type="entry name" value="BETA-GLUCOSIDASE"/>
    <property type="match status" value="1"/>
</dbReference>
<organism evidence="5 6">
    <name type="scientific">Gluconacetobacter entanii</name>
    <dbReference type="NCBI Taxonomy" id="108528"/>
    <lineage>
        <taxon>Bacteria</taxon>
        <taxon>Pseudomonadati</taxon>
        <taxon>Pseudomonadota</taxon>
        <taxon>Alphaproteobacteria</taxon>
        <taxon>Acetobacterales</taxon>
        <taxon>Acetobacteraceae</taxon>
        <taxon>Gluconacetobacter</taxon>
    </lineage>
</organism>
<dbReference type="SUPFAM" id="SSF51445">
    <property type="entry name" value="(Trans)glycosidases"/>
    <property type="match status" value="1"/>
</dbReference>
<dbReference type="InterPro" id="IPR050288">
    <property type="entry name" value="Cellulose_deg_GH3"/>
</dbReference>
<dbReference type="Pfam" id="PF01915">
    <property type="entry name" value="Glyco_hydro_3_C"/>
    <property type="match status" value="1"/>
</dbReference>
<dbReference type="Gene3D" id="3.20.20.300">
    <property type="entry name" value="Glycoside hydrolase, family 3, N-terminal domain"/>
    <property type="match status" value="2"/>
</dbReference>
<dbReference type="InterPro" id="IPR026891">
    <property type="entry name" value="Fn3-like"/>
</dbReference>
<dbReference type="InterPro" id="IPR036881">
    <property type="entry name" value="Glyco_hydro_3_C_sf"/>
</dbReference>
<dbReference type="SMART" id="SM01217">
    <property type="entry name" value="Fn3_like"/>
    <property type="match status" value="1"/>
</dbReference>
<keyword evidence="3" id="KW-0472">Membrane</keyword>
<evidence type="ECO:0000313" key="6">
    <source>
        <dbReference type="Proteomes" id="UP001526337"/>
    </source>
</evidence>
<comment type="similarity">
    <text evidence="1">Belongs to the glycosyl hydrolase 3 family.</text>
</comment>
<dbReference type="InterPro" id="IPR002772">
    <property type="entry name" value="Glyco_hydro_3_C"/>
</dbReference>
<keyword evidence="3" id="KW-1133">Transmembrane helix</keyword>
<evidence type="ECO:0000256" key="1">
    <source>
        <dbReference type="ARBA" id="ARBA00005336"/>
    </source>
</evidence>
<keyword evidence="3" id="KW-0812">Transmembrane</keyword>
<dbReference type="Gene3D" id="2.60.40.10">
    <property type="entry name" value="Immunoglobulins"/>
    <property type="match status" value="1"/>
</dbReference>
<dbReference type="InterPro" id="IPR017853">
    <property type="entry name" value="GH"/>
</dbReference>
<evidence type="ECO:0000256" key="2">
    <source>
        <dbReference type="ARBA" id="ARBA00022801"/>
    </source>
</evidence>
<keyword evidence="6" id="KW-1185">Reference proteome</keyword>
<proteinExistence type="inferred from homology"/>
<reference evidence="5 6" key="1">
    <citation type="submission" date="2022-07" db="EMBL/GenBank/DDBJ databases">
        <title>Genome stability of Gluconacetobacter entanii AV429.</title>
        <authorList>
            <person name="Trcek J."/>
            <person name="Cepec E."/>
        </authorList>
    </citation>
    <scope>NUCLEOTIDE SEQUENCE [LARGE SCALE GENOMIC DNA]</scope>
    <source>
        <strain evidence="5 6">AV429_2022</strain>
    </source>
</reference>
<dbReference type="InterPro" id="IPR013783">
    <property type="entry name" value="Ig-like_fold"/>
</dbReference>
<sequence length="700" mass="72382">MRQTFIISRVTRFMARVATWAGGRAGTTLTGAVAAIAMMFPAVRPPWPVLLPGASAWAAVPANAAATRAADMVARMRPEEKLSVLRAAPAPLGGASAGEGAGLLTWPGVARLGLPALRMGSFASPDPTDPAMPQLPFLALAAGWDPVLAHRAGALRARDEWARGRAMVRVGGVDLLPSGRLLAGEDPMLAGTMAGMVASGLMGGHVVPVFASLRAEEQGRGDGVVALPATLPVPAGRYMDGSLMGLSIALATAHGGAIACGGMHACGALSGLSTIVRDHWRFGGMLMAMPGALSGTDANAPAAVADGVDLEQSLGLEDGIYATPLRRAVATGAVPAARIDQMAQHVLTSLYGTGILDHPPSFNRDTKPPPASDTLSVAGLMADIGAEGMVLLQNENQVLPLDDRSGPVLLLATQALQRPLAALAAALEHDGIRVSTAIVRPDGTPPPQAAQVARAVMLTDRDADNAFITALADLGGHVVTIMMSDSPDRAMPWLDVVDSVIQAWSWHDEYAAPLAAMLTGTRDFTGHLPMTFTGGLYPPGMAYADYHAFERAHVAPLFPFGYGLSVAGGVSYGDVHVSREDATHLNVTFTLTDTADHPVRAVAQLYLTPPAEAGGVKRLVGWRSVALTPGHVTHVTIPVDPHLLGQWDAGAGAWMVPAGTYTFAVGGSSVMLVHQASVHLPALHVAATLENLPAPTSPGE</sequence>
<dbReference type="Proteomes" id="UP001526337">
    <property type="component" value="Unassembled WGS sequence"/>
</dbReference>
<comment type="caution">
    <text evidence="5">The sequence shown here is derived from an EMBL/GenBank/DDBJ whole genome shotgun (WGS) entry which is preliminary data.</text>
</comment>
<dbReference type="PANTHER" id="PTHR42715">
    <property type="entry name" value="BETA-GLUCOSIDASE"/>
    <property type="match status" value="1"/>
</dbReference>
<dbReference type="SUPFAM" id="SSF52279">
    <property type="entry name" value="Beta-D-glucan exohydrolase, C-terminal domain"/>
    <property type="match status" value="1"/>
</dbReference>
<name>A0ABT3K8F9_9PROT</name>
<dbReference type="Gene3D" id="3.40.50.1700">
    <property type="entry name" value="Glycoside hydrolase family 3 C-terminal domain"/>
    <property type="match status" value="2"/>
</dbReference>
<dbReference type="InterPro" id="IPR036962">
    <property type="entry name" value="Glyco_hydro_3_N_sf"/>
</dbReference>
<gene>
    <name evidence="5" type="ORF">NO263_14115</name>
</gene>
<feature type="transmembrane region" description="Helical" evidence="3">
    <location>
        <begin position="21"/>
        <end position="43"/>
    </location>
</feature>
<protein>
    <submittedName>
        <fullName evidence="5">Fibronectin type III-like domain-contianing protein</fullName>
    </submittedName>
</protein>